<dbReference type="AlphaFoldDB" id="A0A5C7C3Z0"/>
<evidence type="ECO:0000313" key="9">
    <source>
        <dbReference type="Proteomes" id="UP000321126"/>
    </source>
</evidence>
<accession>A0A5C7C3Z0</accession>
<protein>
    <recommendedName>
        <fullName evidence="3">phospholipase D</fullName>
        <ecNumber evidence="3">3.1.4.4</ecNumber>
    </recommendedName>
</protein>
<dbReference type="SUPFAM" id="SSF56024">
    <property type="entry name" value="Phospholipase D/nuclease"/>
    <property type="match status" value="1"/>
</dbReference>
<keyword evidence="4" id="KW-0378">Hydrolase</keyword>
<comment type="similarity">
    <text evidence="2">Belongs to the phospholipase D family.</text>
</comment>
<evidence type="ECO:0000256" key="1">
    <source>
        <dbReference type="ARBA" id="ARBA00000798"/>
    </source>
</evidence>
<evidence type="ECO:0000256" key="4">
    <source>
        <dbReference type="ARBA" id="ARBA00022801"/>
    </source>
</evidence>
<evidence type="ECO:0000256" key="6">
    <source>
        <dbReference type="ARBA" id="ARBA00023098"/>
    </source>
</evidence>
<dbReference type="GO" id="GO:0016042">
    <property type="term" value="P:lipid catabolic process"/>
    <property type="evidence" value="ECO:0007669"/>
    <property type="project" value="UniProtKB-KW"/>
</dbReference>
<evidence type="ECO:0000313" key="8">
    <source>
        <dbReference type="EMBL" id="TXE28288.1"/>
    </source>
</evidence>
<dbReference type="GO" id="GO:0016891">
    <property type="term" value="F:RNA endonuclease activity producing 5'-phosphomonoesters, hydrolytic mechanism"/>
    <property type="evidence" value="ECO:0007669"/>
    <property type="project" value="TreeGrafter"/>
</dbReference>
<dbReference type="PANTHER" id="PTHR43856:SF1">
    <property type="entry name" value="MITOCHONDRIAL CARDIOLIPIN HYDROLASE"/>
    <property type="match status" value="1"/>
</dbReference>
<keyword evidence="5" id="KW-0442">Lipid degradation</keyword>
<feature type="domain" description="PLD phosphodiesterase" evidence="7">
    <location>
        <begin position="20"/>
        <end position="47"/>
    </location>
</feature>
<feature type="non-terminal residue" evidence="8">
    <location>
        <position position="1"/>
    </location>
</feature>
<dbReference type="GO" id="GO:0004630">
    <property type="term" value="F:phospholipase D activity"/>
    <property type="evidence" value="ECO:0007669"/>
    <property type="project" value="UniProtKB-EC"/>
</dbReference>
<reference evidence="8 9" key="1">
    <citation type="submission" date="2019-07" db="EMBL/GenBank/DDBJ databases">
        <title>Serratia strains were isolated from fresh produce.</title>
        <authorList>
            <person name="Cho G.-S."/>
            <person name="Stein M."/>
            <person name="Lee W."/>
            <person name="Suh S.H."/>
            <person name="Franz C.M.A.P."/>
        </authorList>
    </citation>
    <scope>NUCLEOTIDE SEQUENCE [LARGE SCALE GENOMIC DNA]</scope>
    <source>
        <strain evidence="8 9">S16</strain>
    </source>
</reference>
<dbReference type="InterPro" id="IPR051406">
    <property type="entry name" value="PLD_domain"/>
</dbReference>
<dbReference type="Gene3D" id="3.30.870.10">
    <property type="entry name" value="Endonuclease Chain A"/>
    <property type="match status" value="1"/>
</dbReference>
<dbReference type="InterPro" id="IPR001736">
    <property type="entry name" value="PLipase_D/transphosphatidylase"/>
</dbReference>
<dbReference type="RefSeq" id="WP_147882528.1">
    <property type="nucleotide sequence ID" value="NZ_VOUQ01000015.1"/>
</dbReference>
<gene>
    <name evidence="8" type="ORF">FOT62_21165</name>
</gene>
<organism evidence="8 9">
    <name type="scientific">Serratia marcescens</name>
    <dbReference type="NCBI Taxonomy" id="615"/>
    <lineage>
        <taxon>Bacteria</taxon>
        <taxon>Pseudomonadati</taxon>
        <taxon>Pseudomonadota</taxon>
        <taxon>Gammaproteobacteria</taxon>
        <taxon>Enterobacterales</taxon>
        <taxon>Yersiniaceae</taxon>
        <taxon>Serratia</taxon>
    </lineage>
</organism>
<dbReference type="EMBL" id="VOUQ01000015">
    <property type="protein sequence ID" value="TXE28288.1"/>
    <property type="molecule type" value="Genomic_DNA"/>
</dbReference>
<dbReference type="PROSITE" id="PS50035">
    <property type="entry name" value="PLD"/>
    <property type="match status" value="1"/>
</dbReference>
<dbReference type="InterPro" id="IPR025202">
    <property type="entry name" value="PLD-like_dom"/>
</dbReference>
<evidence type="ECO:0000259" key="7">
    <source>
        <dbReference type="PROSITE" id="PS50035"/>
    </source>
</evidence>
<keyword evidence="6" id="KW-0443">Lipid metabolism</keyword>
<evidence type="ECO:0000256" key="3">
    <source>
        <dbReference type="ARBA" id="ARBA00012027"/>
    </source>
</evidence>
<dbReference type="EC" id="3.1.4.4" evidence="3"/>
<evidence type="ECO:0000256" key="5">
    <source>
        <dbReference type="ARBA" id="ARBA00022963"/>
    </source>
</evidence>
<evidence type="ECO:0000256" key="2">
    <source>
        <dbReference type="ARBA" id="ARBA00008664"/>
    </source>
</evidence>
<dbReference type="GO" id="GO:0006793">
    <property type="term" value="P:phosphorus metabolic process"/>
    <property type="evidence" value="ECO:0007669"/>
    <property type="project" value="UniProtKB-ARBA"/>
</dbReference>
<dbReference type="Proteomes" id="UP000321126">
    <property type="component" value="Unassembled WGS sequence"/>
</dbReference>
<name>A0A5C7C3Z0_SERMA</name>
<comment type="catalytic activity">
    <reaction evidence="1">
        <text>a 1,2-diacyl-sn-glycero-3-phosphocholine + H2O = a 1,2-diacyl-sn-glycero-3-phosphate + choline + H(+)</text>
        <dbReference type="Rhea" id="RHEA:14445"/>
        <dbReference type="ChEBI" id="CHEBI:15354"/>
        <dbReference type="ChEBI" id="CHEBI:15377"/>
        <dbReference type="ChEBI" id="CHEBI:15378"/>
        <dbReference type="ChEBI" id="CHEBI:57643"/>
        <dbReference type="ChEBI" id="CHEBI:58608"/>
        <dbReference type="EC" id="3.1.4.4"/>
    </reaction>
</comment>
<proteinExistence type="inferred from homology"/>
<sequence>PDCIRISKSGRKQSISSNNGRVTVHNKIMLVDGQTLETGSFNYTASADKRNAENVLVVRHQPQLVAVYQREFERLWQESQPLPAAY</sequence>
<comment type="caution">
    <text evidence="8">The sequence shown here is derived from an EMBL/GenBank/DDBJ whole genome shotgun (WGS) entry which is preliminary data.</text>
</comment>
<dbReference type="Pfam" id="PF13091">
    <property type="entry name" value="PLDc_2"/>
    <property type="match status" value="1"/>
</dbReference>
<dbReference type="PANTHER" id="PTHR43856">
    <property type="entry name" value="CARDIOLIPIN HYDROLASE"/>
    <property type="match status" value="1"/>
</dbReference>